<sequence length="86" mass="9705">MVAVNCATLDNRSSLYCNTPMPRSADRPIKRKPPRGTLARYRDRIVEVLGEARGQRVMIRSVHVDGTERRTAVKLVNPLPSDSQLF</sequence>
<organism evidence="1 2">
    <name type="scientific">Caballeronia catudaia</name>
    <dbReference type="NCBI Taxonomy" id="1777136"/>
    <lineage>
        <taxon>Bacteria</taxon>
        <taxon>Pseudomonadati</taxon>
        <taxon>Pseudomonadota</taxon>
        <taxon>Betaproteobacteria</taxon>
        <taxon>Burkholderiales</taxon>
        <taxon>Burkholderiaceae</taxon>
        <taxon>Caballeronia</taxon>
    </lineage>
</organism>
<gene>
    <name evidence="1" type="ORF">AWB75_05095</name>
</gene>
<keyword evidence="2" id="KW-1185">Reference proteome</keyword>
<accession>A0A158CG67</accession>
<comment type="caution">
    <text evidence="1">The sequence shown here is derived from an EMBL/GenBank/DDBJ whole genome shotgun (WGS) entry which is preliminary data.</text>
</comment>
<reference evidence="1" key="1">
    <citation type="submission" date="2016-01" db="EMBL/GenBank/DDBJ databases">
        <authorList>
            <person name="Peeters C."/>
        </authorList>
    </citation>
    <scope>NUCLEOTIDE SEQUENCE [LARGE SCALE GENOMIC DNA]</scope>
    <source>
        <strain evidence="1">LMG 29318</strain>
    </source>
</reference>
<protein>
    <submittedName>
        <fullName evidence="1">Uncharacterized protein</fullName>
    </submittedName>
</protein>
<dbReference type="RefSeq" id="WP_327219797.1">
    <property type="nucleotide sequence ID" value="NZ_FCOF02000030.1"/>
</dbReference>
<dbReference type="EMBL" id="FCOF02000030">
    <property type="protein sequence ID" value="SAK81363.1"/>
    <property type="molecule type" value="Genomic_DNA"/>
</dbReference>
<proteinExistence type="predicted"/>
<name>A0A158CG67_9BURK</name>
<dbReference type="Proteomes" id="UP000054870">
    <property type="component" value="Unassembled WGS sequence"/>
</dbReference>
<evidence type="ECO:0000313" key="1">
    <source>
        <dbReference type="EMBL" id="SAK81363.1"/>
    </source>
</evidence>
<evidence type="ECO:0000313" key="2">
    <source>
        <dbReference type="Proteomes" id="UP000054870"/>
    </source>
</evidence>
<dbReference type="AlphaFoldDB" id="A0A158CG67"/>